<feature type="region of interest" description="Disordered" evidence="1">
    <location>
        <begin position="1"/>
        <end position="36"/>
    </location>
</feature>
<feature type="region of interest" description="Disordered" evidence="1">
    <location>
        <begin position="100"/>
        <end position="122"/>
    </location>
</feature>
<evidence type="ECO:0000313" key="5">
    <source>
        <dbReference type="Proteomes" id="UP000550729"/>
    </source>
</evidence>
<accession>A0A848KV78</accession>
<dbReference type="Pfam" id="PF22845">
    <property type="entry name" value="DUF3097_N"/>
    <property type="match status" value="1"/>
</dbReference>
<reference evidence="4 5" key="1">
    <citation type="submission" date="2020-04" db="EMBL/GenBank/DDBJ databases">
        <title>Gordonia sp. nov. TBRC 11910.</title>
        <authorList>
            <person name="Suriyachadkun C."/>
        </authorList>
    </citation>
    <scope>NUCLEOTIDE SEQUENCE [LARGE SCALE GENOMIC DNA]</scope>
    <source>
        <strain evidence="4 5">TBRC 11910</strain>
    </source>
</reference>
<dbReference type="EMBL" id="JABBNB010000003">
    <property type="protein sequence ID" value="NMO00373.1"/>
    <property type="molecule type" value="Genomic_DNA"/>
</dbReference>
<name>A0A848KV78_9ACTN</name>
<feature type="domain" description="DUF3097" evidence="3">
    <location>
        <begin position="40"/>
        <end position="101"/>
    </location>
</feature>
<dbReference type="Pfam" id="PF11296">
    <property type="entry name" value="DUF3097_C"/>
    <property type="match status" value="1"/>
</dbReference>
<organism evidence="4 5">
    <name type="scientific">Gordonia asplenii</name>
    <dbReference type="NCBI Taxonomy" id="2725283"/>
    <lineage>
        <taxon>Bacteria</taxon>
        <taxon>Bacillati</taxon>
        <taxon>Actinomycetota</taxon>
        <taxon>Actinomycetes</taxon>
        <taxon>Mycobacteriales</taxon>
        <taxon>Gordoniaceae</taxon>
        <taxon>Gordonia</taxon>
    </lineage>
</organism>
<dbReference type="InterPro" id="IPR053883">
    <property type="entry name" value="DUF3097_N"/>
</dbReference>
<comment type="caution">
    <text evidence="4">The sequence shown here is derived from an EMBL/GenBank/DDBJ whole genome shotgun (WGS) entry which is preliminary data.</text>
</comment>
<dbReference type="InterPro" id="IPR021447">
    <property type="entry name" value="DUF3097_C"/>
</dbReference>
<gene>
    <name evidence="4" type="ORF">HH308_03990</name>
</gene>
<evidence type="ECO:0000259" key="3">
    <source>
        <dbReference type="Pfam" id="PF22845"/>
    </source>
</evidence>
<protein>
    <submittedName>
        <fullName evidence="4">DUF3097 domain-containing protein</fullName>
    </submittedName>
</protein>
<feature type="domain" description="DUF3097" evidence="2">
    <location>
        <begin position="131"/>
        <end position="286"/>
    </location>
</feature>
<evidence type="ECO:0000313" key="4">
    <source>
        <dbReference type="EMBL" id="NMO00373.1"/>
    </source>
</evidence>
<sequence>MPDLPPHRSFDDRYGRDVLSSSSPSSSAQRRQRNDPPMLVAEHGTVVEDAASGYCGAVVGFEKSYDGLFVRLEDRRGQTRIFAMRKGAFLVDGEPVTLKRPAAQARQPVPTRTASGSRIAPTQRARTARASRLFVEGVHDATLVERVWGDDLRAEGVVVVSLDGLDNLDAALAEFGPAPHRRAGVLVDHLVAGSKEARLTQRLPDNVLVTGHPYIDVWEAVKPASVKIRAWPTIPRGTDWKTGICDELGWGTPQDGWRRVLAGVSSYKDIEVPLLRCVEELIDYVTAAPGDA</sequence>
<dbReference type="AlphaFoldDB" id="A0A848KV78"/>
<evidence type="ECO:0000259" key="2">
    <source>
        <dbReference type="Pfam" id="PF11296"/>
    </source>
</evidence>
<evidence type="ECO:0000256" key="1">
    <source>
        <dbReference type="SAM" id="MobiDB-lite"/>
    </source>
</evidence>
<proteinExistence type="predicted"/>
<feature type="compositionally biased region" description="Basic and acidic residues" evidence="1">
    <location>
        <begin position="1"/>
        <end position="16"/>
    </location>
</feature>
<dbReference type="Proteomes" id="UP000550729">
    <property type="component" value="Unassembled WGS sequence"/>
</dbReference>
<keyword evidence="5" id="KW-1185">Reference proteome</keyword>